<feature type="region of interest" description="Disordered" evidence="1">
    <location>
        <begin position="544"/>
        <end position="572"/>
    </location>
</feature>
<reference evidence="4" key="1">
    <citation type="submission" date="2022-11" db="UniProtKB">
        <authorList>
            <consortium name="WormBaseParasite"/>
        </authorList>
    </citation>
    <scope>IDENTIFICATION</scope>
</reference>
<feature type="region of interest" description="Disordered" evidence="1">
    <location>
        <begin position="359"/>
        <end position="438"/>
    </location>
</feature>
<dbReference type="PROSITE" id="PS50812">
    <property type="entry name" value="PWWP"/>
    <property type="match status" value="1"/>
</dbReference>
<feature type="compositionally biased region" description="Polar residues" evidence="1">
    <location>
        <begin position="181"/>
        <end position="197"/>
    </location>
</feature>
<dbReference type="SMART" id="SM00293">
    <property type="entry name" value="PWWP"/>
    <property type="match status" value="1"/>
</dbReference>
<keyword evidence="3" id="KW-1185">Reference proteome</keyword>
<feature type="compositionally biased region" description="Low complexity" evidence="1">
    <location>
        <begin position="426"/>
        <end position="438"/>
    </location>
</feature>
<feature type="compositionally biased region" description="Basic and acidic residues" evidence="1">
    <location>
        <begin position="261"/>
        <end position="271"/>
    </location>
</feature>
<organism evidence="3 4">
    <name type="scientific">Plectus sambesii</name>
    <dbReference type="NCBI Taxonomy" id="2011161"/>
    <lineage>
        <taxon>Eukaryota</taxon>
        <taxon>Metazoa</taxon>
        <taxon>Ecdysozoa</taxon>
        <taxon>Nematoda</taxon>
        <taxon>Chromadorea</taxon>
        <taxon>Plectida</taxon>
        <taxon>Plectina</taxon>
        <taxon>Plectoidea</taxon>
        <taxon>Plectidae</taxon>
        <taxon>Plectus</taxon>
    </lineage>
</organism>
<feature type="compositionally biased region" description="Basic and acidic residues" evidence="1">
    <location>
        <begin position="281"/>
        <end position="298"/>
    </location>
</feature>
<evidence type="ECO:0000313" key="4">
    <source>
        <dbReference type="WBParaSite" id="PSAMB.scaffold7126size8185.g29648.t1"/>
    </source>
</evidence>
<evidence type="ECO:0000256" key="1">
    <source>
        <dbReference type="SAM" id="MobiDB-lite"/>
    </source>
</evidence>
<dbReference type="PANTHER" id="PTHR12550">
    <property type="entry name" value="HEPATOMA-DERIVED GROWTH FACTOR-RELATED"/>
    <property type="match status" value="1"/>
</dbReference>
<sequence length="572" mass="62165">MAMHKPGDLVWAKMKGFPPWPAMVLSTSDVNSPTPNGRQPVLFYGTQETAFMKPTELYAYRQFRDQYEVPRKLKGFNQGIREIRMEAGIEEDDDMDAKFPVIGAATPVKSGTMDTRADKISTPSSIPSSSDSDFGQMMRPISDTTLKVFSAASSPSPAEDMLQSVPKLKISFGGMEPIVSTPTALETEATPSMTSSGRVRRPSTKFSPDDYYSMPMDRPKKQQTPVEAKVIKTEVTSSSSNKPSTSGAFSAGKIKFKSMKRKEEREHKKTPEPPSFLFEPIKPEKRPRADSSLRDASKPKRVKRVSISDKISFEPFFSSLPPLTSEAFDICIPSSSSNIVSTMDPTLLSPMLTSAAVPLCDRDDSGNGPLLEPSLVGESSLRHSRRTPKPKSFDDFVTSTKGSGRERASDSISGGLSSVMMRSPARSRGLSISSTRTRLTSGNSDVFEEIGLSIEPLSGFSAADLVSAQAAGYQTIETDDGMSEGSGRDVATPEEPLPMPAPLKLCVECGCECRVVTAHDGSMKWRCTSKYCMKWNGKYEAFSLDTPSSADEKSSKGGRSRSSPRRSGSGTP</sequence>
<accession>A0A914XAL7</accession>
<feature type="compositionally biased region" description="Low complexity" evidence="1">
    <location>
        <begin position="237"/>
        <end position="246"/>
    </location>
</feature>
<dbReference type="Proteomes" id="UP000887566">
    <property type="component" value="Unplaced"/>
</dbReference>
<dbReference type="Pfam" id="PF00855">
    <property type="entry name" value="PWWP"/>
    <property type="match status" value="1"/>
</dbReference>
<dbReference type="Gene3D" id="2.30.30.140">
    <property type="match status" value="1"/>
</dbReference>
<dbReference type="SUPFAM" id="SSF63748">
    <property type="entry name" value="Tudor/PWWP/MBT"/>
    <property type="match status" value="1"/>
</dbReference>
<evidence type="ECO:0000313" key="3">
    <source>
        <dbReference type="Proteomes" id="UP000887566"/>
    </source>
</evidence>
<dbReference type="PANTHER" id="PTHR12550:SF70">
    <property type="entry name" value="JIL-1 ANCHORING AND STABILIZING PROTEIN, ISOFORM A"/>
    <property type="match status" value="1"/>
</dbReference>
<protein>
    <submittedName>
        <fullName evidence="4">PWWP domain-containing protein</fullName>
    </submittedName>
</protein>
<dbReference type="CDD" id="cd05834">
    <property type="entry name" value="PWWP_HRP"/>
    <property type="match status" value="1"/>
</dbReference>
<dbReference type="InterPro" id="IPR000313">
    <property type="entry name" value="PWWP_dom"/>
</dbReference>
<name>A0A914XAL7_9BILA</name>
<evidence type="ECO:0000259" key="2">
    <source>
        <dbReference type="PROSITE" id="PS50812"/>
    </source>
</evidence>
<dbReference type="WBParaSite" id="PSAMB.scaffold7126size8185.g29648.t1">
    <property type="protein sequence ID" value="PSAMB.scaffold7126size8185.g29648.t1"/>
    <property type="gene ID" value="PSAMB.scaffold7126size8185.g29648"/>
</dbReference>
<dbReference type="AlphaFoldDB" id="A0A914XAL7"/>
<feature type="compositionally biased region" description="Low complexity" evidence="1">
    <location>
        <begin position="120"/>
        <end position="133"/>
    </location>
</feature>
<feature type="region of interest" description="Disordered" evidence="1">
    <location>
        <begin position="181"/>
        <end position="300"/>
    </location>
</feature>
<feature type="region of interest" description="Disordered" evidence="1">
    <location>
        <begin position="110"/>
        <end position="134"/>
    </location>
</feature>
<feature type="domain" description="PWWP" evidence="2">
    <location>
        <begin position="6"/>
        <end position="63"/>
    </location>
</feature>
<proteinExistence type="predicted"/>